<feature type="transmembrane region" description="Helical" evidence="1">
    <location>
        <begin position="77"/>
        <end position="95"/>
    </location>
</feature>
<proteinExistence type="predicted"/>
<keyword evidence="1" id="KW-0812">Transmembrane</keyword>
<name>A0A1I6BL74_HYMAR</name>
<gene>
    <name evidence="2" type="ORF">SAMN04515668_4710</name>
</gene>
<sequence length="104" mass="12032">MAYLIHLLVALLYLYWSHTHGSGFLNRVVGPLTRFRQVLWVYAKALPLLVALPFIAGELLCMGLLSTDNWNYDRTFALLPYWAVLLSNKTIFTFLKSHLTRSFQ</sequence>
<keyword evidence="1" id="KW-0472">Membrane</keyword>
<evidence type="ECO:0000313" key="2">
    <source>
        <dbReference type="EMBL" id="SFQ81675.1"/>
    </source>
</evidence>
<evidence type="ECO:0000256" key="1">
    <source>
        <dbReference type="SAM" id="Phobius"/>
    </source>
</evidence>
<feature type="transmembrane region" description="Helical" evidence="1">
    <location>
        <begin position="45"/>
        <end position="65"/>
    </location>
</feature>
<reference evidence="3" key="1">
    <citation type="submission" date="2016-10" db="EMBL/GenBank/DDBJ databases">
        <authorList>
            <person name="Varghese N."/>
            <person name="Submissions S."/>
        </authorList>
    </citation>
    <scope>NUCLEOTIDE SEQUENCE [LARGE SCALE GENOMIC DNA]</scope>
    <source>
        <strain evidence="3">OR362-8,ATCC BAA-1266,JCM 13504</strain>
    </source>
</reference>
<organism evidence="2 3">
    <name type="scientific">Hymenobacter arizonensis</name>
    <name type="common">Siccationidurans arizonensis</name>
    <dbReference type="NCBI Taxonomy" id="1227077"/>
    <lineage>
        <taxon>Bacteria</taxon>
        <taxon>Pseudomonadati</taxon>
        <taxon>Bacteroidota</taxon>
        <taxon>Cytophagia</taxon>
        <taxon>Cytophagales</taxon>
        <taxon>Hymenobacteraceae</taxon>
        <taxon>Hymenobacter</taxon>
    </lineage>
</organism>
<protein>
    <submittedName>
        <fullName evidence="2">Uncharacterized protein</fullName>
    </submittedName>
</protein>
<keyword evidence="1" id="KW-1133">Transmembrane helix</keyword>
<accession>A0A1I6BL74</accession>
<keyword evidence="3" id="KW-1185">Reference proteome</keyword>
<dbReference type="EMBL" id="FOXS01000009">
    <property type="protein sequence ID" value="SFQ81675.1"/>
    <property type="molecule type" value="Genomic_DNA"/>
</dbReference>
<dbReference type="AlphaFoldDB" id="A0A1I6BL74"/>
<dbReference type="Proteomes" id="UP000199029">
    <property type="component" value="Unassembled WGS sequence"/>
</dbReference>
<dbReference type="STRING" id="1227077.SAMN04515668_4710"/>
<evidence type="ECO:0000313" key="3">
    <source>
        <dbReference type="Proteomes" id="UP000199029"/>
    </source>
</evidence>